<dbReference type="PROSITE" id="PS00178">
    <property type="entry name" value="AA_TRNA_LIGASE_I"/>
    <property type="match status" value="1"/>
</dbReference>
<evidence type="ECO:0000256" key="4">
    <source>
        <dbReference type="ARBA" id="ARBA00022840"/>
    </source>
</evidence>
<keyword evidence="5 9" id="KW-0648">Protein biosynthesis</keyword>
<dbReference type="PANTHER" id="PTHR42780:SF1">
    <property type="entry name" value="ISOLEUCINE--TRNA LIGASE, CYTOPLASMIC"/>
    <property type="match status" value="1"/>
</dbReference>
<dbReference type="Gene3D" id="3.90.740.10">
    <property type="entry name" value="Valyl/Leucyl/Isoleucyl-tRNA synthetase, editing domain"/>
    <property type="match status" value="1"/>
</dbReference>
<dbReference type="InterPro" id="IPR033709">
    <property type="entry name" value="Anticodon_Ile_ABEc"/>
</dbReference>
<evidence type="ECO:0000256" key="3">
    <source>
        <dbReference type="ARBA" id="ARBA00022741"/>
    </source>
</evidence>
<dbReference type="NCBIfam" id="TIGR00392">
    <property type="entry name" value="ileS"/>
    <property type="match status" value="1"/>
</dbReference>
<feature type="domain" description="Methionyl/Valyl/Leucyl/Isoleucyl-tRNA synthetase anticodon-binding" evidence="11">
    <location>
        <begin position="684"/>
        <end position="835"/>
    </location>
</feature>
<gene>
    <name evidence="12" type="primary">ileS</name>
    <name evidence="12" type="ORF">PABY_06590</name>
</gene>
<dbReference type="Gene3D" id="1.10.730.10">
    <property type="entry name" value="Isoleucyl-tRNA Synthetase, Domain 1"/>
    <property type="match status" value="1"/>
</dbReference>
<name>A0ABM8IYA3_9CREN</name>
<evidence type="ECO:0000256" key="8">
    <source>
        <dbReference type="NCBIfam" id="TIGR00392"/>
    </source>
</evidence>
<keyword evidence="3 9" id="KW-0547">Nucleotide-binding</keyword>
<accession>A0ABM8IYA3</accession>
<dbReference type="PRINTS" id="PR00984">
    <property type="entry name" value="TRNASYNTHILE"/>
</dbReference>
<dbReference type="InterPro" id="IPR013155">
    <property type="entry name" value="M/V/L/I-tRNA-synth_anticd-bd"/>
</dbReference>
<keyword evidence="6 9" id="KW-0030">Aminoacyl-tRNA synthetase</keyword>
<evidence type="ECO:0000256" key="2">
    <source>
        <dbReference type="ARBA" id="ARBA00022598"/>
    </source>
</evidence>
<evidence type="ECO:0000259" key="11">
    <source>
        <dbReference type="Pfam" id="PF08264"/>
    </source>
</evidence>
<evidence type="ECO:0000256" key="1">
    <source>
        <dbReference type="ARBA" id="ARBA00013165"/>
    </source>
</evidence>
<evidence type="ECO:0000256" key="5">
    <source>
        <dbReference type="ARBA" id="ARBA00022917"/>
    </source>
</evidence>
<evidence type="ECO:0000256" key="7">
    <source>
        <dbReference type="ARBA" id="ARBA00048359"/>
    </source>
</evidence>
<dbReference type="EMBL" id="AP028907">
    <property type="protein sequence ID" value="BES81092.1"/>
    <property type="molecule type" value="Genomic_DNA"/>
</dbReference>
<dbReference type="Pfam" id="PF00133">
    <property type="entry name" value="tRNA-synt_1"/>
    <property type="match status" value="1"/>
</dbReference>
<evidence type="ECO:0000313" key="12">
    <source>
        <dbReference type="EMBL" id="BES81092.1"/>
    </source>
</evidence>
<reference evidence="12 13" key="1">
    <citation type="submission" date="2023-09" db="EMBL/GenBank/DDBJ databases">
        <title>Pyrofollis japonicus gen. nov. sp. nov., a novel member of the family Pyrodictiaceae isolated from the Iheya North hydrothermal field.</title>
        <authorList>
            <person name="Miyazaki U."/>
            <person name="Sanari M."/>
            <person name="Tame A."/>
            <person name="Kitajima M."/>
            <person name="Okamoto A."/>
            <person name="Sawayama S."/>
            <person name="Miyazaki J."/>
            <person name="Takai K."/>
            <person name="Nakagawa S."/>
        </authorList>
    </citation>
    <scope>NUCLEOTIDE SEQUENCE [LARGE SCALE GENOMIC DNA]</scope>
    <source>
        <strain evidence="12 13">AV2</strain>
    </source>
</reference>
<dbReference type="Proteomes" id="UP001341135">
    <property type="component" value="Chromosome"/>
</dbReference>
<sequence>MLKGGYDPLKVEEWVLRFWEENRVYEKVKRKTWDERRDAPVFAFLEGPPTANGFMHVGHARGRTLKDVKLRYARMRGYRVWDQAGWDTQGLPVELEVEKRLGLRSKKEIEEYGVERFVEECRRLVDYYIEHWERASKRLGLWLDYQHAYQTRDPRYIEAVWEFVKRAHEKGLLYEGRRVVPRCPRCGTALSSHELAQGYEEVVDPSVYFKLPLEGLQDTYLVAWTTTPWTIIANEAAVVHPEEWYVFVAVGDEVWVVAEKRLETFAKEVGLERYTVIDRVKGSSLVGMRYRHPLAEEVPYHQRHEPPYHTVLPADWVSMEDGTGIVHAAPAHGPEDFELGQKHGLEAYTPLREDGVFGDDAGAFKGLWFEDASRKVVEVLKGKGLLVHASTVKHEYPFCWRCGTRLFYYASRQWFIRLTDELKKKMADEVYSMRWAPSWAVKRMGDWVENARDWCISRERYWGTPLPVWRCTGCGHTVVVGSLEELRRLALDPESVPEDPHRPYIDRVELRCPSCGGVMKREPFVVDVWMDSGVAHTAALQQYGWLSLWDRLYPYTWITEAADQTRGWFYTLLVTGVVWHGRAPYRSVLLQGHVLDKHGKKMSKSKGNVIWAMDWMEKNGADPMRIFLLSRAPWDSINFDPDEVKRYQGYLNILWNTVKFADTYMELDQWKPKPPSEARLQAEDRWMLYKLSEALRRVEEAIESDNMHQAVQALVDLVVEQLSHRYIPLIRPRVWEEEATESKDAAYATLYYVLKAALAAMAPVTPFLAEYLYQAFIRKYEPEAPESVHMLQWPSVPRELLDEESYRAVEEALDAAEKVLALRSERRLKRRWPLRRAAVAAKPGTMLSASRLREAAEVLAKFANIKAVEVVEGEPEWAAGAEKLETDSMVVYVDMELDEETLLEGLAREVIRRAQVLRKELDLPVDHTAKKLLVYATGRLRSAVERYMELIAREVRVEQVELAAEPPAGGKRWRIEGEELVVALEP</sequence>
<dbReference type="Pfam" id="PF08264">
    <property type="entry name" value="Anticodon_1"/>
    <property type="match status" value="1"/>
</dbReference>
<dbReference type="InterPro" id="IPR023586">
    <property type="entry name" value="Ile-tRNA-ligase_type2"/>
</dbReference>
<dbReference type="GeneID" id="89288685"/>
<dbReference type="Pfam" id="PF19302">
    <property type="entry name" value="DUF5915"/>
    <property type="match status" value="1"/>
</dbReference>
<proteinExistence type="inferred from homology"/>
<dbReference type="RefSeq" id="WP_338251885.1">
    <property type="nucleotide sequence ID" value="NZ_AP028907.1"/>
</dbReference>
<dbReference type="SUPFAM" id="SSF47323">
    <property type="entry name" value="Anticodon-binding domain of a subclass of class I aminoacyl-tRNA synthetases"/>
    <property type="match status" value="2"/>
</dbReference>
<evidence type="ECO:0000256" key="9">
    <source>
        <dbReference type="RuleBase" id="RU363035"/>
    </source>
</evidence>
<evidence type="ECO:0000313" key="13">
    <source>
        <dbReference type="Proteomes" id="UP001341135"/>
    </source>
</evidence>
<dbReference type="InterPro" id="IPR009008">
    <property type="entry name" value="Val/Leu/Ile-tRNA-synth_edit"/>
</dbReference>
<dbReference type="SUPFAM" id="SSF52374">
    <property type="entry name" value="Nucleotidylyl transferase"/>
    <property type="match status" value="1"/>
</dbReference>
<keyword evidence="4 9" id="KW-0067">ATP-binding</keyword>
<dbReference type="SUPFAM" id="SSF50677">
    <property type="entry name" value="ValRS/IleRS/LeuRS editing domain"/>
    <property type="match status" value="1"/>
</dbReference>
<keyword evidence="13" id="KW-1185">Reference proteome</keyword>
<dbReference type="InterPro" id="IPR002300">
    <property type="entry name" value="aa-tRNA-synth_Ia"/>
</dbReference>
<evidence type="ECO:0000256" key="6">
    <source>
        <dbReference type="ARBA" id="ARBA00023146"/>
    </source>
</evidence>
<dbReference type="EC" id="6.1.1.5" evidence="1 8"/>
<dbReference type="InterPro" id="IPR014729">
    <property type="entry name" value="Rossmann-like_a/b/a_fold"/>
</dbReference>
<dbReference type="GO" id="GO:0016874">
    <property type="term" value="F:ligase activity"/>
    <property type="evidence" value="ECO:0007669"/>
    <property type="project" value="UniProtKB-KW"/>
</dbReference>
<dbReference type="CDD" id="cd07961">
    <property type="entry name" value="Anticodon_Ia_Ile_ABEc"/>
    <property type="match status" value="1"/>
</dbReference>
<organism evidence="12 13">
    <name type="scientific">Pyrodictium abyssi</name>
    <dbReference type="NCBI Taxonomy" id="54256"/>
    <lineage>
        <taxon>Archaea</taxon>
        <taxon>Thermoproteota</taxon>
        <taxon>Thermoprotei</taxon>
        <taxon>Desulfurococcales</taxon>
        <taxon>Pyrodictiaceae</taxon>
        <taxon>Pyrodictium</taxon>
    </lineage>
</organism>
<dbReference type="InterPro" id="IPR002301">
    <property type="entry name" value="Ile-tRNA-ligase"/>
</dbReference>
<dbReference type="InterPro" id="IPR009080">
    <property type="entry name" value="tRNAsynth_Ia_anticodon-bd"/>
</dbReference>
<dbReference type="PANTHER" id="PTHR42780">
    <property type="entry name" value="SOLEUCYL-TRNA SYNTHETASE"/>
    <property type="match status" value="1"/>
</dbReference>
<keyword evidence="2 9" id="KW-0436">Ligase</keyword>
<dbReference type="Gene3D" id="3.40.50.620">
    <property type="entry name" value="HUPs"/>
    <property type="match status" value="2"/>
</dbReference>
<evidence type="ECO:0000259" key="10">
    <source>
        <dbReference type="Pfam" id="PF00133"/>
    </source>
</evidence>
<comment type="catalytic activity">
    <reaction evidence="7">
        <text>tRNA(Ile) + L-isoleucine + ATP = L-isoleucyl-tRNA(Ile) + AMP + diphosphate</text>
        <dbReference type="Rhea" id="RHEA:11060"/>
        <dbReference type="Rhea" id="RHEA-COMP:9666"/>
        <dbReference type="Rhea" id="RHEA-COMP:9695"/>
        <dbReference type="ChEBI" id="CHEBI:30616"/>
        <dbReference type="ChEBI" id="CHEBI:33019"/>
        <dbReference type="ChEBI" id="CHEBI:58045"/>
        <dbReference type="ChEBI" id="CHEBI:78442"/>
        <dbReference type="ChEBI" id="CHEBI:78528"/>
        <dbReference type="ChEBI" id="CHEBI:456215"/>
        <dbReference type="EC" id="6.1.1.5"/>
    </reaction>
</comment>
<dbReference type="InterPro" id="IPR001412">
    <property type="entry name" value="aa-tRNA-synth_I_CS"/>
</dbReference>
<feature type="domain" description="Aminoacyl-tRNA synthetase class Ia" evidence="10">
    <location>
        <begin position="16"/>
        <end position="638"/>
    </location>
</feature>
<comment type="similarity">
    <text evidence="9">Belongs to the class-I aminoacyl-tRNA synthetase family.</text>
</comment>
<protein>
    <recommendedName>
        <fullName evidence="1 8">Isoleucine--tRNA ligase</fullName>
        <ecNumber evidence="1 8">6.1.1.5</ecNumber>
    </recommendedName>
</protein>